<dbReference type="InterPro" id="IPR037523">
    <property type="entry name" value="VOC_core"/>
</dbReference>
<dbReference type="Proteomes" id="UP000273143">
    <property type="component" value="Chromosome"/>
</dbReference>
<evidence type="ECO:0000313" key="2">
    <source>
        <dbReference type="EMBL" id="AZS51034.1"/>
    </source>
</evidence>
<dbReference type="PROSITE" id="PS51819">
    <property type="entry name" value="VOC"/>
    <property type="match status" value="1"/>
</dbReference>
<dbReference type="InterPro" id="IPR029068">
    <property type="entry name" value="Glyas_Bleomycin-R_OHBP_Dase"/>
</dbReference>
<dbReference type="RefSeq" id="WP_127163794.1">
    <property type="nucleotide sequence ID" value="NZ_CP029822.1"/>
</dbReference>
<reference evidence="3" key="1">
    <citation type="submission" date="2018-06" db="EMBL/GenBank/DDBJ databases">
        <title>Complete genome of Pseudomonas insecticola strain QZS01.</title>
        <authorList>
            <person name="Wang J."/>
            <person name="Su Q."/>
        </authorList>
    </citation>
    <scope>NUCLEOTIDE SEQUENCE [LARGE SCALE GENOMIC DNA]</scope>
    <source>
        <strain evidence="3">QZS01</strain>
    </source>
</reference>
<dbReference type="AlphaFoldDB" id="A0A3Q9JMR1"/>
<dbReference type="Gene3D" id="3.10.180.10">
    <property type="entry name" value="2,3-Dihydroxybiphenyl 1,2-Dioxygenase, domain 1"/>
    <property type="match status" value="1"/>
</dbReference>
<name>A0A3Q9JMR1_9GAMM</name>
<accession>A0A3Q9JMR1</accession>
<dbReference type="PIRSF" id="PIRSF039020">
    <property type="entry name" value="EhpR"/>
    <property type="match status" value="1"/>
</dbReference>
<gene>
    <name evidence="2" type="ORF">DM558_09705</name>
</gene>
<protein>
    <submittedName>
        <fullName evidence="2">Phenazine biosynthesis protein</fullName>
    </submittedName>
</protein>
<dbReference type="KEGG" id="emo:DM558_09705"/>
<dbReference type="SUPFAM" id="SSF54593">
    <property type="entry name" value="Glyoxalase/Bleomycin resistance protein/Dihydroxybiphenyl dioxygenase"/>
    <property type="match status" value="1"/>
</dbReference>
<keyword evidence="3" id="KW-1185">Reference proteome</keyword>
<dbReference type="Pfam" id="PF00903">
    <property type="entry name" value="Glyoxalase"/>
    <property type="match status" value="1"/>
</dbReference>
<dbReference type="InterPro" id="IPR026275">
    <property type="entry name" value="Glyoxalase/dOase/EhpR"/>
</dbReference>
<dbReference type="EMBL" id="CP029822">
    <property type="protein sequence ID" value="AZS51034.1"/>
    <property type="molecule type" value="Genomic_DNA"/>
</dbReference>
<organism evidence="2 3">
    <name type="scientific">Entomomonas moraniae</name>
    <dbReference type="NCBI Taxonomy" id="2213226"/>
    <lineage>
        <taxon>Bacteria</taxon>
        <taxon>Pseudomonadati</taxon>
        <taxon>Pseudomonadota</taxon>
        <taxon>Gammaproteobacteria</taxon>
        <taxon>Pseudomonadales</taxon>
        <taxon>Pseudomonadaceae</taxon>
        <taxon>Entomomonas</taxon>
    </lineage>
</organism>
<proteinExistence type="predicted"/>
<sequence>MSLFKPNSPILYVQDITLSTQFYQQILQQKPLETFEGFSVFLLDNNFILGLQTKGAITPEADDHLGGLEICMGSVTQEEVNELYKQWKTLNIPILLEPTHLEFGYTFVALDPDGYRLRICATDTSNIQ</sequence>
<evidence type="ECO:0000259" key="1">
    <source>
        <dbReference type="PROSITE" id="PS51819"/>
    </source>
</evidence>
<dbReference type="InterPro" id="IPR004360">
    <property type="entry name" value="Glyas_Fos-R_dOase_dom"/>
</dbReference>
<feature type="domain" description="VOC" evidence="1">
    <location>
        <begin position="5"/>
        <end position="122"/>
    </location>
</feature>
<evidence type="ECO:0000313" key="3">
    <source>
        <dbReference type="Proteomes" id="UP000273143"/>
    </source>
</evidence>